<sequence>MLLLVEKLTKLYSKLENHRQQSEADVLSAALRAFRSDVSNALNLKPGSEISSFLWIQQCYELLSLINTAFAKLVVDIDYPVNRWEVTSLHQYLNYSFHLLELLKSVSSSLSHLTHARLSFALALTLLQNSPSLAIKHLKAIQPQGSSKDYRGQQDREDGDKYSNFSSFPGRKSYASLNLVDSCISDVIVEKGEILREVKELNNAAASLASAIVSGKSSHAAKDLETRLGVFGKQQEALEKQVHYLFSKVFAARKELLLSVRQCRKEP</sequence>
<comment type="caution">
    <text evidence="2">The sequence shown here is derived from an EMBL/GenBank/DDBJ whole genome shotgun (WGS) entry which is preliminary data.</text>
</comment>
<name>A0A7J8NEB1_9ROSI</name>
<dbReference type="Proteomes" id="UP000593572">
    <property type="component" value="Unassembled WGS sequence"/>
</dbReference>
<evidence type="ECO:0000313" key="3">
    <source>
        <dbReference type="Proteomes" id="UP000593572"/>
    </source>
</evidence>
<feature type="region of interest" description="Disordered" evidence="1">
    <location>
        <begin position="144"/>
        <end position="164"/>
    </location>
</feature>
<dbReference type="EMBL" id="JABEZX010137858">
    <property type="protein sequence ID" value="MBA0575265.1"/>
    <property type="molecule type" value="Genomic_DNA"/>
</dbReference>
<keyword evidence="3" id="KW-1185">Reference proteome</keyword>
<dbReference type="PANTHER" id="PTHR31509">
    <property type="entry name" value="BPS1-LIKE PROTEIN"/>
    <property type="match status" value="1"/>
</dbReference>
<proteinExistence type="predicted"/>
<protein>
    <submittedName>
        <fullName evidence="2">Uncharacterized protein</fullName>
    </submittedName>
</protein>
<evidence type="ECO:0000313" key="2">
    <source>
        <dbReference type="EMBL" id="MBA0575265.1"/>
    </source>
</evidence>
<accession>A0A7J8NEB1</accession>
<dbReference type="AlphaFoldDB" id="A0A7J8NEB1"/>
<evidence type="ECO:0000256" key="1">
    <source>
        <dbReference type="SAM" id="MobiDB-lite"/>
    </source>
</evidence>
<organism evidence="2 3">
    <name type="scientific">Gossypium lobatum</name>
    <dbReference type="NCBI Taxonomy" id="34289"/>
    <lineage>
        <taxon>Eukaryota</taxon>
        <taxon>Viridiplantae</taxon>
        <taxon>Streptophyta</taxon>
        <taxon>Embryophyta</taxon>
        <taxon>Tracheophyta</taxon>
        <taxon>Spermatophyta</taxon>
        <taxon>Magnoliopsida</taxon>
        <taxon>eudicotyledons</taxon>
        <taxon>Gunneridae</taxon>
        <taxon>Pentapetalae</taxon>
        <taxon>rosids</taxon>
        <taxon>malvids</taxon>
        <taxon>Malvales</taxon>
        <taxon>Malvaceae</taxon>
        <taxon>Malvoideae</taxon>
        <taxon>Gossypium</taxon>
    </lineage>
</organism>
<feature type="compositionally biased region" description="Basic and acidic residues" evidence="1">
    <location>
        <begin position="148"/>
        <end position="161"/>
    </location>
</feature>
<reference evidence="2 3" key="1">
    <citation type="journal article" date="2019" name="Genome Biol. Evol.">
        <title>Insights into the evolution of the New World diploid cottons (Gossypium, subgenus Houzingenia) based on genome sequencing.</title>
        <authorList>
            <person name="Grover C.E."/>
            <person name="Arick M.A. 2nd"/>
            <person name="Thrash A."/>
            <person name="Conover J.L."/>
            <person name="Sanders W.S."/>
            <person name="Peterson D.G."/>
            <person name="Frelichowski J.E."/>
            <person name="Scheffler J.A."/>
            <person name="Scheffler B.E."/>
            <person name="Wendel J.F."/>
        </authorList>
    </citation>
    <scope>NUCLEOTIDE SEQUENCE [LARGE SCALE GENOMIC DNA]</scope>
    <source>
        <strain evidence="2">157</strain>
        <tissue evidence="2">Leaf</tissue>
    </source>
</reference>
<gene>
    <name evidence="2" type="ORF">Golob_024695</name>
</gene>